<gene>
    <name evidence="3" type="primary">Vigan.11G187900</name>
    <name evidence="3" type="ORF">VIGAN_11187900</name>
</gene>
<dbReference type="SUPFAM" id="SSF81383">
    <property type="entry name" value="F-box domain"/>
    <property type="match status" value="1"/>
</dbReference>
<evidence type="ECO:0000259" key="2">
    <source>
        <dbReference type="PROSITE" id="PS50181"/>
    </source>
</evidence>
<dbReference type="InterPro" id="IPR001810">
    <property type="entry name" value="F-box_dom"/>
</dbReference>
<dbReference type="CDD" id="cd22160">
    <property type="entry name" value="F-box_AtFBL13-like"/>
    <property type="match status" value="1"/>
</dbReference>
<evidence type="ECO:0000313" key="4">
    <source>
        <dbReference type="Proteomes" id="UP000291084"/>
    </source>
</evidence>
<evidence type="ECO:0000256" key="1">
    <source>
        <dbReference type="SAM" id="MobiDB-lite"/>
    </source>
</evidence>
<dbReference type="SUPFAM" id="SSF52047">
    <property type="entry name" value="RNI-like"/>
    <property type="match status" value="1"/>
</dbReference>
<keyword evidence="4" id="KW-1185">Reference proteome</keyword>
<dbReference type="InterPro" id="IPR036047">
    <property type="entry name" value="F-box-like_dom_sf"/>
</dbReference>
<sequence>MKTRKKRQKQSRRGREGKRDRLSELPDCVLIHIMEFMDTKHAVQTCVLSKRWKDLWKRLTTLAFNTFFFNNVVNFSKFVSHVLSKRDGSISLLNLEFTRRGYAQSYLLNRLMKYASRHNVQQLTIFINLNNKPRFEFRPYIFSCETLTFLKLSVSTYDSSMIVLPDSLHMPAIRTMQLESVTFTAYGCDYADPFCSCPVLNTLILEGVALHKDLNFFRISNSNLSNLILEGSFEAGFFQIDLCTPNLTSLTLSGHTDHPLITKCNLPLLEELTIESRGNTCYHKTELLIISWLQGITSIKLLTVTLSALDIILQDLSKPLSAGLQPPCFVQLKALMVKKLPYEELSENRFKRSLKYLHQNSPVARIEFDFDKL</sequence>
<organism evidence="3 4">
    <name type="scientific">Vigna angularis var. angularis</name>
    <dbReference type="NCBI Taxonomy" id="157739"/>
    <lineage>
        <taxon>Eukaryota</taxon>
        <taxon>Viridiplantae</taxon>
        <taxon>Streptophyta</taxon>
        <taxon>Embryophyta</taxon>
        <taxon>Tracheophyta</taxon>
        <taxon>Spermatophyta</taxon>
        <taxon>Magnoliopsida</taxon>
        <taxon>eudicotyledons</taxon>
        <taxon>Gunneridae</taxon>
        <taxon>Pentapetalae</taxon>
        <taxon>rosids</taxon>
        <taxon>fabids</taxon>
        <taxon>Fabales</taxon>
        <taxon>Fabaceae</taxon>
        <taxon>Papilionoideae</taxon>
        <taxon>50 kb inversion clade</taxon>
        <taxon>NPAAA clade</taxon>
        <taxon>indigoferoid/millettioid clade</taxon>
        <taxon>Phaseoleae</taxon>
        <taxon>Vigna</taxon>
    </lineage>
</organism>
<reference evidence="3 4" key="1">
    <citation type="journal article" date="2015" name="Sci. Rep.">
        <title>The power of single molecule real-time sequencing technology in the de novo assembly of a eukaryotic genome.</title>
        <authorList>
            <person name="Sakai H."/>
            <person name="Naito K."/>
            <person name="Ogiso-Tanaka E."/>
            <person name="Takahashi Y."/>
            <person name="Iseki K."/>
            <person name="Muto C."/>
            <person name="Satou K."/>
            <person name="Teruya K."/>
            <person name="Shiroma A."/>
            <person name="Shimoji M."/>
            <person name="Hirano T."/>
            <person name="Itoh T."/>
            <person name="Kaga A."/>
            <person name="Tomooka N."/>
        </authorList>
    </citation>
    <scope>NUCLEOTIDE SEQUENCE [LARGE SCALE GENOMIC DNA]</scope>
    <source>
        <strain evidence="4">cv. Shumari</strain>
    </source>
</reference>
<feature type="domain" description="F-box" evidence="2">
    <location>
        <begin position="19"/>
        <end position="67"/>
    </location>
</feature>
<dbReference type="InterPro" id="IPR053197">
    <property type="entry name" value="F-box_SCFL_complex_component"/>
</dbReference>
<accession>A0A0S3TAX9</accession>
<dbReference type="Pfam" id="PF00646">
    <property type="entry name" value="F-box"/>
    <property type="match status" value="1"/>
</dbReference>
<dbReference type="InterPro" id="IPR055411">
    <property type="entry name" value="LRR_FXL15/At3g58940/PEG3-like"/>
</dbReference>
<evidence type="ECO:0000313" key="3">
    <source>
        <dbReference type="EMBL" id="BAU02366.1"/>
    </source>
</evidence>
<dbReference type="OrthoDB" id="1434552at2759"/>
<feature type="compositionally biased region" description="Basic residues" evidence="1">
    <location>
        <begin position="1"/>
        <end position="12"/>
    </location>
</feature>
<dbReference type="AlphaFoldDB" id="A0A0S3TAX9"/>
<dbReference type="Proteomes" id="UP000291084">
    <property type="component" value="Chromosome 11"/>
</dbReference>
<dbReference type="Gene3D" id="1.20.1280.50">
    <property type="match status" value="1"/>
</dbReference>
<dbReference type="PANTHER" id="PTHR34223:SF51">
    <property type="entry name" value="OS06G0556300 PROTEIN"/>
    <property type="match status" value="1"/>
</dbReference>
<feature type="region of interest" description="Disordered" evidence="1">
    <location>
        <begin position="1"/>
        <end position="20"/>
    </location>
</feature>
<dbReference type="PROSITE" id="PS50181">
    <property type="entry name" value="FBOX"/>
    <property type="match status" value="1"/>
</dbReference>
<proteinExistence type="predicted"/>
<dbReference type="InterPro" id="IPR053781">
    <property type="entry name" value="F-box_AtFBL13-like"/>
</dbReference>
<protein>
    <recommendedName>
        <fullName evidence="2">F-box domain-containing protein</fullName>
    </recommendedName>
</protein>
<dbReference type="PANTHER" id="PTHR34223">
    <property type="entry name" value="OS11G0201299 PROTEIN"/>
    <property type="match status" value="1"/>
</dbReference>
<dbReference type="EMBL" id="AP015044">
    <property type="protein sequence ID" value="BAU02366.1"/>
    <property type="molecule type" value="Genomic_DNA"/>
</dbReference>
<name>A0A0S3TAX9_PHAAN</name>
<dbReference type="Pfam" id="PF24758">
    <property type="entry name" value="LRR_At5g56370"/>
    <property type="match status" value="1"/>
</dbReference>